<dbReference type="OrthoDB" id="9809782at2"/>
<feature type="domain" description="Acyltransferase 3" evidence="2">
    <location>
        <begin position="8"/>
        <end position="321"/>
    </location>
</feature>
<dbReference type="InterPro" id="IPR002656">
    <property type="entry name" value="Acyl_transf_3_dom"/>
</dbReference>
<evidence type="ECO:0000259" key="2">
    <source>
        <dbReference type="Pfam" id="PF01757"/>
    </source>
</evidence>
<evidence type="ECO:0000313" key="3">
    <source>
        <dbReference type="EMBL" id="TDE08554.1"/>
    </source>
</evidence>
<proteinExistence type="predicted"/>
<dbReference type="GO" id="GO:0016747">
    <property type="term" value="F:acyltransferase activity, transferring groups other than amino-acyl groups"/>
    <property type="evidence" value="ECO:0007669"/>
    <property type="project" value="InterPro"/>
</dbReference>
<feature type="transmembrane region" description="Helical" evidence="1">
    <location>
        <begin position="307"/>
        <end position="327"/>
    </location>
</feature>
<accession>A0A4R5DAR0</accession>
<evidence type="ECO:0000313" key="4">
    <source>
        <dbReference type="Proteomes" id="UP000294850"/>
    </source>
</evidence>
<protein>
    <recommendedName>
        <fullName evidence="2">Acyltransferase 3 domain-containing protein</fullName>
    </recommendedName>
</protein>
<feature type="transmembrane region" description="Helical" evidence="1">
    <location>
        <begin position="192"/>
        <end position="218"/>
    </location>
</feature>
<organism evidence="3 4">
    <name type="scientific">Dyadobacter psychrotolerans</name>
    <dbReference type="NCBI Taxonomy" id="2541721"/>
    <lineage>
        <taxon>Bacteria</taxon>
        <taxon>Pseudomonadati</taxon>
        <taxon>Bacteroidota</taxon>
        <taxon>Cytophagia</taxon>
        <taxon>Cytophagales</taxon>
        <taxon>Spirosomataceae</taxon>
        <taxon>Dyadobacter</taxon>
    </lineage>
</organism>
<keyword evidence="1" id="KW-1133">Transmembrane helix</keyword>
<keyword evidence="1" id="KW-0812">Transmembrane</keyword>
<keyword evidence="4" id="KW-1185">Reference proteome</keyword>
<feature type="transmembrane region" description="Helical" evidence="1">
    <location>
        <begin position="35"/>
        <end position="59"/>
    </location>
</feature>
<dbReference type="Proteomes" id="UP000294850">
    <property type="component" value="Unassembled WGS sequence"/>
</dbReference>
<dbReference type="AlphaFoldDB" id="A0A4R5DAR0"/>
<feature type="transmembrane region" description="Helical" evidence="1">
    <location>
        <begin position="12"/>
        <end position="29"/>
    </location>
</feature>
<feature type="transmembrane region" description="Helical" evidence="1">
    <location>
        <begin position="238"/>
        <end position="259"/>
    </location>
</feature>
<feature type="transmembrane region" description="Helical" evidence="1">
    <location>
        <begin position="116"/>
        <end position="135"/>
    </location>
</feature>
<keyword evidence="1" id="KW-0472">Membrane</keyword>
<dbReference type="PANTHER" id="PTHR37312:SF1">
    <property type="entry name" value="MEMBRANE-BOUND ACYLTRANSFERASE YKRP-RELATED"/>
    <property type="match status" value="1"/>
</dbReference>
<dbReference type="EMBL" id="SMFL01000025">
    <property type="protein sequence ID" value="TDE08554.1"/>
    <property type="molecule type" value="Genomic_DNA"/>
</dbReference>
<feature type="transmembrane region" description="Helical" evidence="1">
    <location>
        <begin position="279"/>
        <end position="301"/>
    </location>
</feature>
<feature type="transmembrane region" description="Helical" evidence="1">
    <location>
        <begin position="79"/>
        <end position="96"/>
    </location>
</feature>
<dbReference type="Pfam" id="PF01757">
    <property type="entry name" value="Acyl_transf_3"/>
    <property type="match status" value="1"/>
</dbReference>
<dbReference type="PANTHER" id="PTHR37312">
    <property type="entry name" value="MEMBRANE-BOUND ACYLTRANSFERASE YKRP-RELATED"/>
    <property type="match status" value="1"/>
</dbReference>
<comment type="caution">
    <text evidence="3">The sequence shown here is derived from an EMBL/GenBank/DDBJ whole genome shotgun (WGS) entry which is preliminary data.</text>
</comment>
<evidence type="ECO:0000256" key="1">
    <source>
        <dbReference type="SAM" id="Phobius"/>
    </source>
</evidence>
<dbReference type="RefSeq" id="WP_131962812.1">
    <property type="nucleotide sequence ID" value="NZ_SMFL01000025.1"/>
</dbReference>
<sequence>MTRARSEFIDFAKGYAILLVVLGHSVQIVEEAIFFESFVFVFIYSFHMPLFISISGYLFYSTVTKKSLQEIFCQRFKSLVIPTIIWTMIMFLLYNYQELVYPQQDKKSLLKSFIGLIPRFYWFLPILFASMILLATFLSFRITLFIQFLVFTVLLFLPDISSFAFLKYLFPFFVIGYLFNKFNLVFIKISPLVILLFTLIFLAFLIFWRTEFFIYNSGMEFFRFSNLSFDLKQIYVNIYRYLAGLFGVAVNLFFLHKAYVFLQKKFMLDPFLKIGSKSLGIYMIHLLVVFHPKVIFLVQRINPNKYFMIIFIAGFLIIFSFVCTNLIEKSAVLRKVLFGVIH</sequence>
<feature type="transmembrane region" description="Helical" evidence="1">
    <location>
        <begin position="142"/>
        <end position="157"/>
    </location>
</feature>
<dbReference type="InterPro" id="IPR052734">
    <property type="entry name" value="Nod_factor_acetyltransferase"/>
</dbReference>
<reference evidence="3 4" key="1">
    <citation type="submission" date="2019-03" db="EMBL/GenBank/DDBJ databases">
        <title>Dyadobacter AR-3-6 sp. nov., isolated from arctic soil.</title>
        <authorList>
            <person name="Chaudhary D.K."/>
        </authorList>
    </citation>
    <scope>NUCLEOTIDE SEQUENCE [LARGE SCALE GENOMIC DNA]</scope>
    <source>
        <strain evidence="3 4">AR-3-6</strain>
    </source>
</reference>
<name>A0A4R5DAR0_9BACT</name>
<gene>
    <name evidence="3" type="ORF">E0F88_32525</name>
</gene>